<dbReference type="GO" id="GO:0006207">
    <property type="term" value="P:'de novo' pyrimidine nucleobase biosynthetic process"/>
    <property type="evidence" value="ECO:0007669"/>
    <property type="project" value="InterPro"/>
</dbReference>
<dbReference type="NCBIfam" id="TIGR01740">
    <property type="entry name" value="pyrF"/>
    <property type="match status" value="1"/>
</dbReference>
<gene>
    <name evidence="7" type="ORF">S01H1_49935</name>
</gene>
<organism evidence="7">
    <name type="scientific">marine sediment metagenome</name>
    <dbReference type="NCBI Taxonomy" id="412755"/>
    <lineage>
        <taxon>unclassified sequences</taxon>
        <taxon>metagenomes</taxon>
        <taxon>ecological metagenomes</taxon>
    </lineage>
</organism>
<name>X0XMA9_9ZZZZ</name>
<dbReference type="EC" id="4.1.1.23" evidence="2"/>
<dbReference type="FunFam" id="3.20.20.70:FF:000114">
    <property type="entry name" value="Decarboxylase,orotidine phosphate"/>
    <property type="match status" value="1"/>
</dbReference>
<dbReference type="PANTHER" id="PTHR19278:SF9">
    <property type="entry name" value="URIDINE 5'-MONOPHOSPHATE SYNTHASE"/>
    <property type="match status" value="1"/>
</dbReference>
<dbReference type="Gene3D" id="3.20.20.70">
    <property type="entry name" value="Aldolase class I"/>
    <property type="match status" value="1"/>
</dbReference>
<dbReference type="GO" id="GO:0044205">
    <property type="term" value="P:'de novo' UMP biosynthetic process"/>
    <property type="evidence" value="ECO:0007669"/>
    <property type="project" value="UniProtKB-UniPathway"/>
</dbReference>
<dbReference type="GO" id="GO:0004590">
    <property type="term" value="F:orotidine-5'-phosphate decarboxylase activity"/>
    <property type="evidence" value="ECO:0007669"/>
    <property type="project" value="UniProtKB-EC"/>
</dbReference>
<evidence type="ECO:0000256" key="4">
    <source>
        <dbReference type="ARBA" id="ARBA00022975"/>
    </source>
</evidence>
<dbReference type="SMART" id="SM00934">
    <property type="entry name" value="OMPdecase"/>
    <property type="match status" value="1"/>
</dbReference>
<comment type="caution">
    <text evidence="7">The sequence shown here is derived from an EMBL/GenBank/DDBJ whole genome shotgun (WGS) entry which is preliminary data.</text>
</comment>
<feature type="non-terminal residue" evidence="7">
    <location>
        <position position="227"/>
    </location>
</feature>
<dbReference type="InterPro" id="IPR013785">
    <property type="entry name" value="Aldolase_TIM"/>
</dbReference>
<reference evidence="7" key="1">
    <citation type="journal article" date="2014" name="Front. Microbiol.">
        <title>High frequency of phylogenetically diverse reductive dehalogenase-homologous genes in deep subseafloor sedimentary metagenomes.</title>
        <authorList>
            <person name="Kawai M."/>
            <person name="Futagami T."/>
            <person name="Toyoda A."/>
            <person name="Takaki Y."/>
            <person name="Nishi S."/>
            <person name="Hori S."/>
            <person name="Arai W."/>
            <person name="Tsubouchi T."/>
            <person name="Morono Y."/>
            <person name="Uchiyama I."/>
            <person name="Ito T."/>
            <person name="Fujiyama A."/>
            <person name="Inagaki F."/>
            <person name="Takami H."/>
        </authorList>
    </citation>
    <scope>NUCLEOTIDE SEQUENCE</scope>
    <source>
        <strain evidence="7">Expedition CK06-06</strain>
    </source>
</reference>
<evidence type="ECO:0000256" key="3">
    <source>
        <dbReference type="ARBA" id="ARBA00022793"/>
    </source>
</evidence>
<dbReference type="AlphaFoldDB" id="X0XMA9"/>
<dbReference type="UniPathway" id="UPA00070">
    <property type="reaction ID" value="UER00120"/>
</dbReference>
<dbReference type="InterPro" id="IPR001754">
    <property type="entry name" value="OMPdeCOase_dom"/>
</dbReference>
<evidence type="ECO:0000259" key="6">
    <source>
        <dbReference type="SMART" id="SM00934"/>
    </source>
</evidence>
<evidence type="ECO:0000256" key="5">
    <source>
        <dbReference type="ARBA" id="ARBA00023239"/>
    </source>
</evidence>
<dbReference type="PANTHER" id="PTHR19278">
    <property type="entry name" value="OROTATE PHOSPHORIBOSYLTRANSFERASE"/>
    <property type="match status" value="1"/>
</dbReference>
<evidence type="ECO:0000256" key="1">
    <source>
        <dbReference type="ARBA" id="ARBA00004861"/>
    </source>
</evidence>
<feature type="domain" description="Orotidine 5'-phosphate decarboxylase" evidence="6">
    <location>
        <begin position="28"/>
        <end position="227"/>
    </location>
</feature>
<dbReference type="GO" id="GO:0004588">
    <property type="term" value="F:orotate phosphoribosyltransferase activity"/>
    <property type="evidence" value="ECO:0007669"/>
    <property type="project" value="TreeGrafter"/>
</dbReference>
<sequence length="227" mass="24987">MNYTQRAETTNNPLTKKLFVLMEGKQTNLTLADDETDPEKFLSLADQLGPQIAVLKTHIDIIENFTSKFTEQLQSLAKQHNFLIFEDRKFADIGNTVKMQYEKGIYQIIKWAELTNAHIVPGPGIIEGLKAVADQQTEPRGLILLAQMSSAGNLATDAYTKTAVKLAEQYAEFVVGFIGNGGDVNELKKLTTLAPPQFIIFTPGVKIGGGADQLKQQYTTPADVIQA</sequence>
<dbReference type="Pfam" id="PF00215">
    <property type="entry name" value="OMPdecase"/>
    <property type="match status" value="1"/>
</dbReference>
<dbReference type="InterPro" id="IPR011060">
    <property type="entry name" value="RibuloseP-bd_barrel"/>
</dbReference>
<dbReference type="InterPro" id="IPR018089">
    <property type="entry name" value="OMPdecase_AS"/>
</dbReference>
<dbReference type="EMBL" id="BARS01032151">
    <property type="protein sequence ID" value="GAG26091.1"/>
    <property type="molecule type" value="Genomic_DNA"/>
</dbReference>
<keyword evidence="4" id="KW-0665">Pyrimidine biosynthesis</keyword>
<comment type="pathway">
    <text evidence="1">Pyrimidine metabolism; UMP biosynthesis via de novo pathway; UMP from orotate: step 2/2.</text>
</comment>
<protein>
    <recommendedName>
        <fullName evidence="2">orotidine-5'-phosphate decarboxylase</fullName>
        <ecNumber evidence="2">4.1.1.23</ecNumber>
    </recommendedName>
</protein>
<dbReference type="SUPFAM" id="SSF51366">
    <property type="entry name" value="Ribulose-phoshate binding barrel"/>
    <property type="match status" value="1"/>
</dbReference>
<keyword evidence="3" id="KW-0210">Decarboxylase</keyword>
<evidence type="ECO:0000256" key="2">
    <source>
        <dbReference type="ARBA" id="ARBA00012321"/>
    </source>
</evidence>
<keyword evidence="5" id="KW-0456">Lyase</keyword>
<accession>X0XMA9</accession>
<dbReference type="CDD" id="cd04725">
    <property type="entry name" value="OMP_decarboxylase_like"/>
    <property type="match status" value="1"/>
</dbReference>
<evidence type="ECO:0000313" key="7">
    <source>
        <dbReference type="EMBL" id="GAG26091.1"/>
    </source>
</evidence>
<dbReference type="InterPro" id="IPR014732">
    <property type="entry name" value="OMPdecase"/>
</dbReference>
<proteinExistence type="predicted"/>
<dbReference type="PROSITE" id="PS00156">
    <property type="entry name" value="OMPDECASE"/>
    <property type="match status" value="1"/>
</dbReference>